<dbReference type="AlphaFoldDB" id="A0A9D1FNH6"/>
<reference evidence="2" key="1">
    <citation type="submission" date="2020-10" db="EMBL/GenBank/DDBJ databases">
        <authorList>
            <person name="Gilroy R."/>
        </authorList>
    </citation>
    <scope>NUCLEOTIDE SEQUENCE</scope>
    <source>
        <strain evidence="2">CHK199-13235</strain>
    </source>
</reference>
<gene>
    <name evidence="2" type="ORF">IAB51_06380</name>
</gene>
<dbReference type="PANTHER" id="PTHR47099">
    <property type="entry name" value="METHYLCOBAMIDE:COM METHYLTRANSFERASE MTBA"/>
    <property type="match status" value="1"/>
</dbReference>
<dbReference type="Pfam" id="PF01208">
    <property type="entry name" value="URO-D"/>
    <property type="match status" value="1"/>
</dbReference>
<reference evidence="2" key="2">
    <citation type="journal article" date="2021" name="PeerJ">
        <title>Extensive microbial diversity within the chicken gut microbiome revealed by metagenomics and culture.</title>
        <authorList>
            <person name="Gilroy R."/>
            <person name="Ravi A."/>
            <person name="Getino M."/>
            <person name="Pursley I."/>
            <person name="Horton D.L."/>
            <person name="Alikhan N.F."/>
            <person name="Baker D."/>
            <person name="Gharbi K."/>
            <person name="Hall N."/>
            <person name="Watson M."/>
            <person name="Adriaenssens E.M."/>
            <person name="Foster-Nyarko E."/>
            <person name="Jarju S."/>
            <person name="Secka A."/>
            <person name="Antonio M."/>
            <person name="Oren A."/>
            <person name="Chaudhuri R.R."/>
            <person name="La Ragione R."/>
            <person name="Hildebrand F."/>
            <person name="Pallen M.J."/>
        </authorList>
    </citation>
    <scope>NUCLEOTIDE SEQUENCE</scope>
    <source>
        <strain evidence="2">CHK199-13235</strain>
    </source>
</reference>
<dbReference type="Proteomes" id="UP000824002">
    <property type="component" value="Unassembled WGS sequence"/>
</dbReference>
<dbReference type="InterPro" id="IPR000257">
    <property type="entry name" value="Uroporphyrinogen_deCOase"/>
</dbReference>
<dbReference type="GO" id="GO:0004853">
    <property type="term" value="F:uroporphyrinogen decarboxylase activity"/>
    <property type="evidence" value="ECO:0007669"/>
    <property type="project" value="InterPro"/>
</dbReference>
<organism evidence="2 3">
    <name type="scientific">Candidatus Merdivicinus excrementipullorum</name>
    <dbReference type="NCBI Taxonomy" id="2840867"/>
    <lineage>
        <taxon>Bacteria</taxon>
        <taxon>Bacillati</taxon>
        <taxon>Bacillota</taxon>
        <taxon>Clostridia</taxon>
        <taxon>Eubacteriales</taxon>
        <taxon>Oscillospiraceae</taxon>
        <taxon>Oscillospiraceae incertae sedis</taxon>
        <taxon>Candidatus Merdivicinus</taxon>
    </lineage>
</organism>
<dbReference type="PANTHER" id="PTHR47099:SF1">
    <property type="entry name" value="METHYLCOBAMIDE:COM METHYLTRANSFERASE MTBA"/>
    <property type="match status" value="1"/>
</dbReference>
<dbReference type="GO" id="GO:0006779">
    <property type="term" value="P:porphyrin-containing compound biosynthetic process"/>
    <property type="evidence" value="ECO:0007669"/>
    <property type="project" value="InterPro"/>
</dbReference>
<dbReference type="Gene3D" id="3.20.20.210">
    <property type="match status" value="1"/>
</dbReference>
<evidence type="ECO:0000259" key="1">
    <source>
        <dbReference type="Pfam" id="PF01208"/>
    </source>
</evidence>
<evidence type="ECO:0000313" key="3">
    <source>
        <dbReference type="Proteomes" id="UP000824002"/>
    </source>
</evidence>
<dbReference type="EMBL" id="DVJP01000042">
    <property type="protein sequence ID" value="HIS76425.1"/>
    <property type="molecule type" value="Genomic_DNA"/>
</dbReference>
<sequence>MAMEERQKPLTREELTQVIERKGRARRLPMLYNMWINPWIYGEKSNDFNDLLQKYPYDMETVGINMPPVFRDDPNSDYSWVKKSPPPLETLGYDNRIAIEDWDEFDDMLPDLPRWDDLRLIPAVPEPGEKYRLGMWWYCFYERLWSLRGMENALTDFYLEPERVHQLFDWLTEFYCKMMERAKKEMKLDGIFVSDDIGTQTGPFFSVEVFREFFKPYYARIIEKAHSLGMHFWLHSCGNIEAFLPDFIEIGLDVLHPIQKGTMDAAEINEKFGGKICILAGIDVQHTMAFGDEQEVKDELHRLTSAFDRPEGGLMLTFGNGNTPDWRYDNLKTLLEESFAL</sequence>
<name>A0A9D1FNH6_9FIRM</name>
<dbReference type="SUPFAM" id="SSF51726">
    <property type="entry name" value="UROD/MetE-like"/>
    <property type="match status" value="1"/>
</dbReference>
<protein>
    <recommendedName>
        <fullName evidence="1">Uroporphyrinogen decarboxylase (URO-D) domain-containing protein</fullName>
    </recommendedName>
</protein>
<evidence type="ECO:0000313" key="2">
    <source>
        <dbReference type="EMBL" id="HIS76425.1"/>
    </source>
</evidence>
<accession>A0A9D1FNH6</accession>
<dbReference type="InterPro" id="IPR052024">
    <property type="entry name" value="Methanogen_methyltrans"/>
</dbReference>
<comment type="caution">
    <text evidence="2">The sequence shown here is derived from an EMBL/GenBank/DDBJ whole genome shotgun (WGS) entry which is preliminary data.</text>
</comment>
<proteinExistence type="predicted"/>
<dbReference type="InterPro" id="IPR038071">
    <property type="entry name" value="UROD/MetE-like_sf"/>
</dbReference>
<feature type="domain" description="Uroporphyrinogen decarboxylase (URO-D)" evidence="1">
    <location>
        <begin position="148"/>
        <end position="336"/>
    </location>
</feature>